<reference evidence="15 16" key="1">
    <citation type="journal article" date="2007" name="Proc. Natl. Acad. Sci. U.S.A.">
        <title>Characterization of a marine gammaproteobacterium capable of aerobic anoxygenic photosynthesis.</title>
        <authorList>
            <person name="Fuchs B.M."/>
            <person name="Spring S."/>
            <person name="Teeling H."/>
            <person name="Quast C."/>
            <person name="Wulf J."/>
            <person name="Schattenhofer M."/>
            <person name="Yan S."/>
            <person name="Ferriera S."/>
            <person name="Johnson J."/>
            <person name="Glockner F.O."/>
            <person name="Amann R."/>
        </authorList>
    </citation>
    <scope>NUCLEOTIDE SEQUENCE [LARGE SCALE GENOMIC DNA]</scope>
    <source>
        <strain evidence="15">KT71</strain>
    </source>
</reference>
<feature type="binding site" evidence="13">
    <location>
        <position position="29"/>
    </location>
    <ligand>
        <name>Zn(2+)</name>
        <dbReference type="ChEBI" id="CHEBI:29105"/>
    </ligand>
</feature>
<dbReference type="Proteomes" id="UP000019205">
    <property type="component" value="Chromosome"/>
</dbReference>
<dbReference type="GO" id="GO:0005829">
    <property type="term" value="C:cytosol"/>
    <property type="evidence" value="ECO:0007669"/>
    <property type="project" value="TreeGrafter"/>
</dbReference>
<keyword evidence="11 13" id="KW-0030">Aminoacyl-tRNA synthetase</keyword>
<evidence type="ECO:0000256" key="6">
    <source>
        <dbReference type="ARBA" id="ARBA00022723"/>
    </source>
</evidence>
<dbReference type="InterPro" id="IPR015273">
    <property type="entry name" value="Cys-tRNA-synt_Ia_DALR"/>
</dbReference>
<dbReference type="NCBIfam" id="TIGR00435">
    <property type="entry name" value="cysS"/>
    <property type="match status" value="1"/>
</dbReference>
<dbReference type="PRINTS" id="PR00983">
    <property type="entry name" value="TRNASYNTHCYS"/>
</dbReference>
<keyword evidence="9 13" id="KW-0067">ATP-binding</keyword>
<dbReference type="FunFam" id="3.40.50.620:FF:000068">
    <property type="entry name" value="Cysteine--tRNA ligase"/>
    <property type="match status" value="1"/>
</dbReference>
<dbReference type="STRING" id="314285.KT71_14864"/>
<dbReference type="InterPro" id="IPR014729">
    <property type="entry name" value="Rossmann-like_a/b/a_fold"/>
</dbReference>
<dbReference type="Gene3D" id="3.40.50.620">
    <property type="entry name" value="HUPs"/>
    <property type="match status" value="1"/>
</dbReference>
<dbReference type="PANTHER" id="PTHR10890">
    <property type="entry name" value="CYSTEINYL-TRNA SYNTHETASE"/>
    <property type="match status" value="1"/>
</dbReference>
<evidence type="ECO:0000256" key="5">
    <source>
        <dbReference type="ARBA" id="ARBA00022598"/>
    </source>
</evidence>
<keyword evidence="7 13" id="KW-0547">Nucleotide-binding</keyword>
<evidence type="ECO:0000313" key="16">
    <source>
        <dbReference type="Proteomes" id="UP000019205"/>
    </source>
</evidence>
<accession>A4A861</accession>
<reference evidence="15 16" key="2">
    <citation type="journal article" date="2009" name="PLoS ONE">
        <title>The photosynthetic apparatus and its regulation in the aerobic gammaproteobacterium Congregibacter litoralis gen. nov., sp. nov.</title>
        <authorList>
            <person name="Spring S."/>
            <person name="Lunsdorf H."/>
            <person name="Fuchs B.M."/>
            <person name="Tindall B.J."/>
        </authorList>
    </citation>
    <scope>NUCLEOTIDE SEQUENCE [LARGE SCALE GENOMIC DNA]</scope>
    <source>
        <strain evidence="15">KT71</strain>
    </source>
</reference>
<comment type="caution">
    <text evidence="15">The sequence shown here is derived from an EMBL/GenBank/DDBJ whole genome shotgun (WGS) entry which is preliminary data.</text>
</comment>
<feature type="short sequence motif" description="'HIGH' region" evidence="13">
    <location>
        <begin position="31"/>
        <end position="41"/>
    </location>
</feature>
<protein>
    <recommendedName>
        <fullName evidence="13">Cysteine--tRNA ligase</fullName>
        <ecNumber evidence="13">6.1.1.16</ecNumber>
    </recommendedName>
    <alternativeName>
        <fullName evidence="13">Cysteinyl-tRNA synthetase</fullName>
        <shortName evidence="13">CysRS</shortName>
    </alternativeName>
</protein>
<evidence type="ECO:0000256" key="7">
    <source>
        <dbReference type="ARBA" id="ARBA00022741"/>
    </source>
</evidence>
<dbReference type="CDD" id="cd00672">
    <property type="entry name" value="CysRS_core"/>
    <property type="match status" value="1"/>
</dbReference>
<comment type="subcellular location">
    <subcellularLocation>
        <location evidence="1 13">Cytoplasm</location>
    </subcellularLocation>
</comment>
<keyword evidence="5 13" id="KW-0436">Ligase</keyword>
<dbReference type="CDD" id="cd07963">
    <property type="entry name" value="Anticodon_Ia_Cys"/>
    <property type="match status" value="1"/>
</dbReference>
<feature type="short sequence motif" description="'KMSKS' region" evidence="13">
    <location>
        <begin position="266"/>
        <end position="270"/>
    </location>
</feature>
<dbReference type="GO" id="GO:0005524">
    <property type="term" value="F:ATP binding"/>
    <property type="evidence" value="ECO:0007669"/>
    <property type="project" value="UniProtKB-UniRule"/>
</dbReference>
<evidence type="ECO:0000256" key="1">
    <source>
        <dbReference type="ARBA" id="ARBA00004496"/>
    </source>
</evidence>
<dbReference type="EMBL" id="AAOA02000001">
    <property type="protein sequence ID" value="EAQ97856.1"/>
    <property type="molecule type" value="Genomic_DNA"/>
</dbReference>
<gene>
    <name evidence="13" type="primary">cysS</name>
    <name evidence="15" type="ORF">KT71_14864</name>
</gene>
<evidence type="ECO:0000256" key="3">
    <source>
        <dbReference type="ARBA" id="ARBA00011245"/>
    </source>
</evidence>
<evidence type="ECO:0000256" key="10">
    <source>
        <dbReference type="ARBA" id="ARBA00022917"/>
    </source>
</evidence>
<dbReference type="RefSeq" id="WP_008295407.1">
    <property type="nucleotide sequence ID" value="NZ_CM002299.1"/>
</dbReference>
<dbReference type="HOGENOM" id="CLU_013528_0_1_6"/>
<evidence type="ECO:0000256" key="2">
    <source>
        <dbReference type="ARBA" id="ARBA00005594"/>
    </source>
</evidence>
<organism evidence="15 16">
    <name type="scientific">Congregibacter litoralis KT71</name>
    <dbReference type="NCBI Taxonomy" id="314285"/>
    <lineage>
        <taxon>Bacteria</taxon>
        <taxon>Pseudomonadati</taxon>
        <taxon>Pseudomonadota</taxon>
        <taxon>Gammaproteobacteria</taxon>
        <taxon>Cellvibrionales</taxon>
        <taxon>Halieaceae</taxon>
        <taxon>Congregibacter</taxon>
    </lineage>
</organism>
<dbReference type="SUPFAM" id="SSF52374">
    <property type="entry name" value="Nucleotidylyl transferase"/>
    <property type="match status" value="1"/>
</dbReference>
<dbReference type="Pfam" id="PF01406">
    <property type="entry name" value="tRNA-synt_1e"/>
    <property type="match status" value="1"/>
</dbReference>
<dbReference type="HAMAP" id="MF_00041">
    <property type="entry name" value="Cys_tRNA_synth"/>
    <property type="match status" value="1"/>
</dbReference>
<dbReference type="EC" id="6.1.1.16" evidence="13"/>
<keyword evidence="10 13" id="KW-0648">Protein biosynthesis</keyword>
<dbReference type="GO" id="GO:0004817">
    <property type="term" value="F:cysteine-tRNA ligase activity"/>
    <property type="evidence" value="ECO:0007669"/>
    <property type="project" value="UniProtKB-UniRule"/>
</dbReference>
<evidence type="ECO:0000256" key="12">
    <source>
        <dbReference type="ARBA" id="ARBA00047398"/>
    </source>
</evidence>
<dbReference type="AlphaFoldDB" id="A4A861"/>
<comment type="cofactor">
    <cofactor evidence="13">
        <name>Zn(2+)</name>
        <dbReference type="ChEBI" id="CHEBI:29105"/>
    </cofactor>
    <text evidence="13">Binds 1 zinc ion per subunit.</text>
</comment>
<dbReference type="GO" id="GO:0008270">
    <property type="term" value="F:zinc ion binding"/>
    <property type="evidence" value="ECO:0007669"/>
    <property type="project" value="UniProtKB-UniRule"/>
</dbReference>
<evidence type="ECO:0000256" key="4">
    <source>
        <dbReference type="ARBA" id="ARBA00022490"/>
    </source>
</evidence>
<dbReference type="InterPro" id="IPR009080">
    <property type="entry name" value="tRNAsynth_Ia_anticodon-bd"/>
</dbReference>
<proteinExistence type="inferred from homology"/>
<dbReference type="InterPro" id="IPR032678">
    <property type="entry name" value="tRNA-synt_1_cat_dom"/>
</dbReference>
<dbReference type="GO" id="GO:0006423">
    <property type="term" value="P:cysteinyl-tRNA aminoacylation"/>
    <property type="evidence" value="ECO:0007669"/>
    <property type="project" value="UniProtKB-UniRule"/>
</dbReference>
<feature type="binding site" evidence="13">
    <location>
        <position position="209"/>
    </location>
    <ligand>
        <name>Zn(2+)</name>
        <dbReference type="ChEBI" id="CHEBI:29105"/>
    </ligand>
</feature>
<feature type="binding site" evidence="13">
    <location>
        <position position="234"/>
    </location>
    <ligand>
        <name>Zn(2+)</name>
        <dbReference type="ChEBI" id="CHEBI:29105"/>
    </ligand>
</feature>
<evidence type="ECO:0000256" key="13">
    <source>
        <dbReference type="HAMAP-Rule" id="MF_00041"/>
    </source>
</evidence>
<name>A4A861_9GAMM</name>
<feature type="domain" description="Cysteinyl-tRNA synthetase class Ia DALR" evidence="14">
    <location>
        <begin position="341"/>
        <end position="399"/>
    </location>
</feature>
<evidence type="ECO:0000256" key="8">
    <source>
        <dbReference type="ARBA" id="ARBA00022833"/>
    </source>
</evidence>
<dbReference type="Gene3D" id="1.20.120.1910">
    <property type="entry name" value="Cysteine-tRNA ligase, C-terminal anti-codon recognition domain"/>
    <property type="match status" value="1"/>
</dbReference>
<evidence type="ECO:0000259" key="14">
    <source>
        <dbReference type="SMART" id="SM00840"/>
    </source>
</evidence>
<dbReference type="PANTHER" id="PTHR10890:SF3">
    <property type="entry name" value="CYSTEINE--TRNA LIGASE, CYTOPLASMIC"/>
    <property type="match status" value="1"/>
</dbReference>
<keyword evidence="6 13" id="KW-0479">Metal-binding</keyword>
<evidence type="ECO:0000256" key="11">
    <source>
        <dbReference type="ARBA" id="ARBA00023146"/>
    </source>
</evidence>
<sequence>MDLQLYNTRAKTKEVFRPLSPNRVTMYVCGPTVYNLAHIGNARPVVVFDTLFRLLQTRYDEVVYARNITDIDDKIMLAAKEQGVAIDVIAKEFTDKYREDTAQLNALPPTLEPHATDNIGPMIALTEKLIEKGHAYASEGHVLFAVTSMENYGQLSGRSLDDMLAGARVEVADYKRHPGDFVLWKPSSDDEPGWDSPWGRVRPGWHLECSAMIREHLGPTIDIHGGGRDLIFPHHENELAQSCCAFGDEFVRVWMHNAFLDMDGEKMSKSLGNVATIRELLTRYRGEVLRFALLSAHYRSPLNFSEALLAQAEQTLTNFYNTLRSVQHIELDEDVPLEGEAFYSALCDDLNTPLAISELHALARDINKAAEDDKPQLKARLLAAGNLLGVLQHDPLEWLQGDSASTDSSLDADAVDALIAERAAAKADKNYARADGIREELTAAGIVLEDSAGGTLWRRVNS</sequence>
<dbReference type="InterPro" id="IPR015803">
    <property type="entry name" value="Cys-tRNA-ligase"/>
</dbReference>
<dbReference type="Pfam" id="PF09190">
    <property type="entry name" value="DALR_2"/>
    <property type="match status" value="1"/>
</dbReference>
<evidence type="ECO:0000256" key="9">
    <source>
        <dbReference type="ARBA" id="ARBA00022840"/>
    </source>
</evidence>
<comment type="subunit">
    <text evidence="3 13">Monomer.</text>
</comment>
<dbReference type="SMART" id="SM00840">
    <property type="entry name" value="DALR_2"/>
    <property type="match status" value="1"/>
</dbReference>
<dbReference type="SUPFAM" id="SSF47323">
    <property type="entry name" value="Anticodon-binding domain of a subclass of class I aminoacyl-tRNA synthetases"/>
    <property type="match status" value="1"/>
</dbReference>
<dbReference type="InterPro" id="IPR056411">
    <property type="entry name" value="CysS_C"/>
</dbReference>
<keyword evidence="16" id="KW-1185">Reference proteome</keyword>
<keyword evidence="8 13" id="KW-0862">Zinc</keyword>
<dbReference type="InterPro" id="IPR024909">
    <property type="entry name" value="Cys-tRNA/MSH_ligase"/>
</dbReference>
<feature type="binding site" evidence="13">
    <location>
        <position position="269"/>
    </location>
    <ligand>
        <name>ATP</name>
        <dbReference type="ChEBI" id="CHEBI:30616"/>
    </ligand>
</feature>
<dbReference type="eggNOG" id="COG0215">
    <property type="taxonomic scope" value="Bacteria"/>
</dbReference>
<comment type="catalytic activity">
    <reaction evidence="12 13">
        <text>tRNA(Cys) + L-cysteine + ATP = L-cysteinyl-tRNA(Cys) + AMP + diphosphate</text>
        <dbReference type="Rhea" id="RHEA:17773"/>
        <dbReference type="Rhea" id="RHEA-COMP:9661"/>
        <dbReference type="Rhea" id="RHEA-COMP:9679"/>
        <dbReference type="ChEBI" id="CHEBI:30616"/>
        <dbReference type="ChEBI" id="CHEBI:33019"/>
        <dbReference type="ChEBI" id="CHEBI:35235"/>
        <dbReference type="ChEBI" id="CHEBI:78442"/>
        <dbReference type="ChEBI" id="CHEBI:78517"/>
        <dbReference type="ChEBI" id="CHEBI:456215"/>
        <dbReference type="EC" id="6.1.1.16"/>
    </reaction>
</comment>
<evidence type="ECO:0000313" key="15">
    <source>
        <dbReference type="EMBL" id="EAQ97856.1"/>
    </source>
</evidence>
<dbReference type="Pfam" id="PF23493">
    <property type="entry name" value="CysS_C"/>
    <property type="match status" value="1"/>
</dbReference>
<dbReference type="OrthoDB" id="9815130at2"/>
<keyword evidence="4 13" id="KW-0963">Cytoplasm</keyword>
<feature type="binding site" evidence="13">
    <location>
        <position position="238"/>
    </location>
    <ligand>
        <name>Zn(2+)</name>
        <dbReference type="ChEBI" id="CHEBI:29105"/>
    </ligand>
</feature>
<comment type="similarity">
    <text evidence="2 13">Belongs to the class-I aminoacyl-tRNA synthetase family.</text>
</comment>